<comment type="caution">
    <text evidence="1">The sequence shown here is derived from an EMBL/GenBank/DDBJ whole genome shotgun (WGS) entry which is preliminary data.</text>
</comment>
<feature type="non-terminal residue" evidence="1">
    <location>
        <position position="82"/>
    </location>
</feature>
<proteinExistence type="predicted"/>
<evidence type="ECO:0000313" key="1">
    <source>
        <dbReference type="EMBL" id="CAF4407459.1"/>
    </source>
</evidence>
<accession>A0A820PS04</accession>
<dbReference type="EMBL" id="CAJOBB010025302">
    <property type="protein sequence ID" value="CAF4407459.1"/>
    <property type="molecule type" value="Genomic_DNA"/>
</dbReference>
<dbReference type="AlphaFoldDB" id="A0A820PS04"/>
<protein>
    <submittedName>
        <fullName evidence="1">Uncharacterized protein</fullName>
    </submittedName>
</protein>
<evidence type="ECO:0000313" key="2">
    <source>
        <dbReference type="Proteomes" id="UP000663868"/>
    </source>
</evidence>
<sequence length="82" mass="9570">VLLTKKRIAFIEFGAMNVARAVNLFVEIHIDFHEIISQIPNFLPLDSSWPAIDENLQNQYTQWLNACCDYMTKKSVDFSRHL</sequence>
<reference evidence="1" key="1">
    <citation type="submission" date="2021-02" db="EMBL/GenBank/DDBJ databases">
        <authorList>
            <person name="Nowell W R."/>
        </authorList>
    </citation>
    <scope>NUCLEOTIDE SEQUENCE</scope>
</reference>
<feature type="non-terminal residue" evidence="1">
    <location>
        <position position="1"/>
    </location>
</feature>
<dbReference type="Proteomes" id="UP000663868">
    <property type="component" value="Unassembled WGS sequence"/>
</dbReference>
<organism evidence="1 2">
    <name type="scientific">Adineta steineri</name>
    <dbReference type="NCBI Taxonomy" id="433720"/>
    <lineage>
        <taxon>Eukaryota</taxon>
        <taxon>Metazoa</taxon>
        <taxon>Spiralia</taxon>
        <taxon>Gnathifera</taxon>
        <taxon>Rotifera</taxon>
        <taxon>Eurotatoria</taxon>
        <taxon>Bdelloidea</taxon>
        <taxon>Adinetida</taxon>
        <taxon>Adinetidae</taxon>
        <taxon>Adineta</taxon>
    </lineage>
</organism>
<gene>
    <name evidence="1" type="ORF">KXQ929_LOCUS51381</name>
</gene>
<name>A0A820PS04_9BILA</name>